<dbReference type="InterPro" id="IPR016187">
    <property type="entry name" value="CTDL_fold"/>
</dbReference>
<organism evidence="2 3">
    <name type="scientific">Vreelandella janggokensis</name>
    <dbReference type="NCBI Taxonomy" id="370767"/>
    <lineage>
        <taxon>Bacteria</taxon>
        <taxon>Pseudomonadati</taxon>
        <taxon>Pseudomonadota</taxon>
        <taxon>Gammaproteobacteria</taxon>
        <taxon>Oceanospirillales</taxon>
        <taxon>Halomonadaceae</taxon>
        <taxon>Vreelandella</taxon>
    </lineage>
</organism>
<accession>A0ABT4IRX9</accession>
<dbReference type="RefSeq" id="WP_268901257.1">
    <property type="nucleotide sequence ID" value="NZ_JAKNQT010000001.1"/>
</dbReference>
<dbReference type="InterPro" id="IPR042095">
    <property type="entry name" value="SUMF_sf"/>
</dbReference>
<dbReference type="EMBL" id="JAKNQU010000002">
    <property type="protein sequence ID" value="MCZ0926426.1"/>
    <property type="molecule type" value="Genomic_DNA"/>
</dbReference>
<gene>
    <name evidence="2" type="ORF">L0635_04935</name>
</gene>
<dbReference type="Gene3D" id="3.90.1580.10">
    <property type="entry name" value="paralog of FGE (formylglycine-generating enzyme)"/>
    <property type="match status" value="1"/>
</dbReference>
<name>A0ABT4IRX9_9GAMM</name>
<keyword evidence="3" id="KW-1185">Reference proteome</keyword>
<proteinExistence type="predicted"/>
<feature type="domain" description="Major tropism determinant second" evidence="1">
    <location>
        <begin position="56"/>
        <end position="140"/>
    </location>
</feature>
<evidence type="ECO:0000313" key="3">
    <source>
        <dbReference type="Proteomes" id="UP001321125"/>
    </source>
</evidence>
<dbReference type="SUPFAM" id="SSF56436">
    <property type="entry name" value="C-type lectin-like"/>
    <property type="match status" value="1"/>
</dbReference>
<reference evidence="2 3" key="1">
    <citation type="submission" date="2022-02" db="EMBL/GenBank/DDBJ databases">
        <title>Study of halophilic communities from a Mexican lake.</title>
        <authorList>
            <person name="Hernandez-Soto L.M."/>
            <person name="Martinez-Abarca F."/>
            <person name="Ramirez-Saad H.C."/>
            <person name="Aguirre-Garrido J.F."/>
        </authorList>
    </citation>
    <scope>NUCLEOTIDE SEQUENCE [LARGE SCALE GENOMIC DNA]</scope>
    <source>
        <strain evidence="2 3">Hjan13</strain>
    </source>
</reference>
<protein>
    <recommendedName>
        <fullName evidence="1">Major tropism determinant second domain-containing protein</fullName>
    </recommendedName>
</protein>
<sequence>MAAGDKVIIPAQAAGFASLFGHIEKGTGDTLNLPEGMLNIGGNTKGYLVNPATDWDPVTNSDGSFTALALGDDVYLYAVQDASGIAQWVASKNSTVPTGYTADNSRKVGGFHYGRYRPASERYNKAFDPGTQILPNSCWDLQHRPKCDPTGMVEIIPGRLWADIYLNSEGSGAWPQTVPESRHGVTPLSGTEGYSRYLDLPVLAANAGKRLPFLNEFYVYADGTPEGNDGDNDTAWSATTNSDRASTGSVAKAVSCLGVVDAAGNLWDPCIDLHDVASESSVDYEWDRPILESGKDSGELRGELYHVRWRFFMAGGHWDIGVRCGSRCAYSNYGPGYVNSHTGLRCVCDSL</sequence>
<evidence type="ECO:0000259" key="1">
    <source>
        <dbReference type="Pfam" id="PF21916"/>
    </source>
</evidence>
<evidence type="ECO:0000313" key="2">
    <source>
        <dbReference type="EMBL" id="MCZ0926426.1"/>
    </source>
</evidence>
<dbReference type="SUPFAM" id="SSF141658">
    <property type="entry name" value="Bacteriophage trimeric proteins domain"/>
    <property type="match status" value="1"/>
</dbReference>
<dbReference type="InterPro" id="IPR054114">
    <property type="entry name" value="Mtd_2nd"/>
</dbReference>
<dbReference type="Proteomes" id="UP001321125">
    <property type="component" value="Unassembled WGS sequence"/>
</dbReference>
<dbReference type="Gene3D" id="2.80.20.10">
    <property type="entry name" value="Tail fiber receptor-binding protein"/>
    <property type="match status" value="1"/>
</dbReference>
<comment type="caution">
    <text evidence="2">The sequence shown here is derived from an EMBL/GenBank/DDBJ whole genome shotgun (WGS) entry which is preliminary data.</text>
</comment>
<dbReference type="Pfam" id="PF21916">
    <property type="entry name" value="mtd_2nd"/>
    <property type="match status" value="1"/>
</dbReference>